<protein>
    <submittedName>
        <fullName evidence="2">Uncharacterized protein</fullName>
    </submittedName>
</protein>
<feature type="signal peptide" evidence="1">
    <location>
        <begin position="1"/>
        <end position="19"/>
    </location>
</feature>
<feature type="chain" id="PRO_5040490697" evidence="1">
    <location>
        <begin position="20"/>
        <end position="409"/>
    </location>
</feature>
<comment type="caution">
    <text evidence="2">The sequence shown here is derived from an EMBL/GenBank/DDBJ whole genome shotgun (WGS) entry which is preliminary data.</text>
</comment>
<dbReference type="OrthoDB" id="3937708at2759"/>
<evidence type="ECO:0000313" key="3">
    <source>
        <dbReference type="Proteomes" id="UP000799439"/>
    </source>
</evidence>
<evidence type="ECO:0000313" key="2">
    <source>
        <dbReference type="EMBL" id="KAF2157305.1"/>
    </source>
</evidence>
<evidence type="ECO:0000256" key="1">
    <source>
        <dbReference type="SAM" id="SignalP"/>
    </source>
</evidence>
<dbReference type="Proteomes" id="UP000799439">
    <property type="component" value="Unassembled WGS sequence"/>
</dbReference>
<sequence length="409" mass="43609">MAASLQTLFLLSMAIRSLAQSASATSANPTPSPSCVAYGVDFQSGQTYFQNASSTAPFTFVSEFEGCQADICQNVLVDPNGNQITCSNTTLTPDDTPEQSTCNIDKDQLTSGEWSILLLSNNGNAAPIAYQRDFSLTVGVPTTITVTPTITVGITTTVVQNVTSTSTTTLTTRVNSTTTIPSTTVVPTITVHPRTTIDVTKTLGTVSKTARTVIPSFVTETITATCTIPPRQPQPDPWCSITPTRVHALALQTPHHFQIRGAADRRAVPMSLEQMLQERKERLAASPGHLVRRGIDSATVTVTDTNTADCPTVTSTITASTSTLLITTIETDTITSTNTITDFEGATTAPCVTVTAPTKTWTHKHFTVITTIVATKTYNPTLTIRKTVTPKASATLCHAKGGHMTAPWW</sequence>
<dbReference type="EMBL" id="ML996081">
    <property type="protein sequence ID" value="KAF2157305.1"/>
    <property type="molecule type" value="Genomic_DNA"/>
</dbReference>
<proteinExistence type="predicted"/>
<keyword evidence="1" id="KW-0732">Signal</keyword>
<organism evidence="2 3">
    <name type="scientific">Myriangium duriaei CBS 260.36</name>
    <dbReference type="NCBI Taxonomy" id="1168546"/>
    <lineage>
        <taxon>Eukaryota</taxon>
        <taxon>Fungi</taxon>
        <taxon>Dikarya</taxon>
        <taxon>Ascomycota</taxon>
        <taxon>Pezizomycotina</taxon>
        <taxon>Dothideomycetes</taxon>
        <taxon>Dothideomycetidae</taxon>
        <taxon>Myriangiales</taxon>
        <taxon>Myriangiaceae</taxon>
        <taxon>Myriangium</taxon>
    </lineage>
</organism>
<accession>A0A9P4MJM7</accession>
<reference evidence="2" key="1">
    <citation type="journal article" date="2020" name="Stud. Mycol.">
        <title>101 Dothideomycetes genomes: a test case for predicting lifestyles and emergence of pathogens.</title>
        <authorList>
            <person name="Haridas S."/>
            <person name="Albert R."/>
            <person name="Binder M."/>
            <person name="Bloem J."/>
            <person name="Labutti K."/>
            <person name="Salamov A."/>
            <person name="Andreopoulos B."/>
            <person name="Baker S."/>
            <person name="Barry K."/>
            <person name="Bills G."/>
            <person name="Bluhm B."/>
            <person name="Cannon C."/>
            <person name="Castanera R."/>
            <person name="Culley D."/>
            <person name="Daum C."/>
            <person name="Ezra D."/>
            <person name="Gonzalez J."/>
            <person name="Henrissat B."/>
            <person name="Kuo A."/>
            <person name="Liang C."/>
            <person name="Lipzen A."/>
            <person name="Lutzoni F."/>
            <person name="Magnuson J."/>
            <person name="Mondo S."/>
            <person name="Nolan M."/>
            <person name="Ohm R."/>
            <person name="Pangilinan J."/>
            <person name="Park H.-J."/>
            <person name="Ramirez L."/>
            <person name="Alfaro M."/>
            <person name="Sun H."/>
            <person name="Tritt A."/>
            <person name="Yoshinaga Y."/>
            <person name="Zwiers L.-H."/>
            <person name="Turgeon B."/>
            <person name="Goodwin S."/>
            <person name="Spatafora J."/>
            <person name="Crous P."/>
            <person name="Grigoriev I."/>
        </authorList>
    </citation>
    <scope>NUCLEOTIDE SEQUENCE</scope>
    <source>
        <strain evidence="2">CBS 260.36</strain>
    </source>
</reference>
<gene>
    <name evidence="2" type="ORF">K461DRAFT_273459</name>
</gene>
<dbReference type="AlphaFoldDB" id="A0A9P4MJM7"/>
<keyword evidence="3" id="KW-1185">Reference proteome</keyword>
<name>A0A9P4MJM7_9PEZI</name>